<dbReference type="Proteomes" id="UP000000777">
    <property type="component" value="Chromosome"/>
</dbReference>
<proteinExistence type="predicted"/>
<dbReference type="Gene3D" id="3.90.1010.10">
    <property type="match status" value="1"/>
</dbReference>
<dbReference type="InterPro" id="IPR003808">
    <property type="entry name" value="Fe-S_metab-assoc_dom"/>
</dbReference>
<evidence type="ECO:0000259" key="1">
    <source>
        <dbReference type="Pfam" id="PF02657"/>
    </source>
</evidence>
<evidence type="ECO:0000313" key="2">
    <source>
        <dbReference type="EMBL" id="BAF35116.1"/>
    </source>
</evidence>
<feature type="domain" description="Fe-S metabolism associated" evidence="1">
    <location>
        <begin position="18"/>
        <end position="119"/>
    </location>
</feature>
<evidence type="ECO:0000313" key="3">
    <source>
        <dbReference type="Proteomes" id="UP000000777"/>
    </source>
</evidence>
<dbReference type="HOGENOM" id="CLU_1999718_0_0_6"/>
<dbReference type="RefSeq" id="WP_011672308.1">
    <property type="nucleotide sequence ID" value="NC_008512.1"/>
</dbReference>
<protein>
    <recommendedName>
        <fullName evidence="1">Fe-S metabolism associated domain-containing protein</fullName>
    </recommendedName>
</protein>
<organism evidence="2 3">
    <name type="scientific">Carsonella ruddii (strain PV)</name>
    <dbReference type="NCBI Taxonomy" id="387662"/>
    <lineage>
        <taxon>Bacteria</taxon>
        <taxon>Pseudomonadati</taxon>
        <taxon>Pseudomonadota</taxon>
        <taxon>Gammaproteobacteria</taxon>
        <taxon>Oceanospirillales</taxon>
        <taxon>Halomonadaceae</taxon>
        <taxon>Zymobacter group</taxon>
        <taxon>Candidatus Carsonella</taxon>
    </lineage>
</organism>
<dbReference type="AlphaFoldDB" id="Q05FQ5"/>
<dbReference type="Pfam" id="PF02657">
    <property type="entry name" value="SufE"/>
    <property type="match status" value="1"/>
</dbReference>
<reference evidence="2 3" key="1">
    <citation type="journal article" date="2006" name="Science">
        <title>The 160-kilobase genome of the bacterial endosymbiont Carsonella.</title>
        <authorList>
            <person name="Nakabachi A."/>
            <person name="Yamashita A."/>
            <person name="Toh H."/>
            <person name="Ishikawa H."/>
            <person name="Dunbar H."/>
            <person name="Moran N."/>
            <person name="Hattori M."/>
        </authorList>
    </citation>
    <scope>NUCLEOTIDE SEQUENCE [LARGE SCALE GENOMIC DNA]</scope>
    <source>
        <strain evidence="2 3">PV</strain>
    </source>
</reference>
<dbReference type="SUPFAM" id="SSF82649">
    <property type="entry name" value="SufE/NifU"/>
    <property type="match status" value="1"/>
</dbReference>
<name>Q05FQ5_CARRP</name>
<sequence length="123" mass="14437">MISTIEKIKNKIITINIYNFLIKLGTQKKSFLKNKYLLKNCLINTWIKIIIKKKIFLFGYSNSLILSGLIKIISKVINNNIKLNVNIFLKYNLLKIIKIKNIITNVKQNNFNSIVNHIKFKIK</sequence>
<dbReference type="KEGG" id="crp:CRP_085"/>
<gene>
    <name evidence="2" type="ordered locus">CRP_085</name>
</gene>
<dbReference type="STRING" id="387662.CRP_085"/>
<accession>Q05FQ5</accession>
<dbReference type="EMBL" id="AP009180">
    <property type="protein sequence ID" value="BAF35116.1"/>
    <property type="molecule type" value="Genomic_DNA"/>
</dbReference>